<reference evidence="5" key="1">
    <citation type="submission" date="2018-11" db="EMBL/GenBank/DDBJ databases">
        <authorList>
            <person name="Grassa J C."/>
        </authorList>
    </citation>
    <scope>NUCLEOTIDE SEQUENCE [LARGE SCALE GENOMIC DNA]</scope>
</reference>
<keyword evidence="6" id="KW-1185">Reference proteome</keyword>
<evidence type="ECO:0000259" key="2">
    <source>
        <dbReference type="Pfam" id="PF03372"/>
    </source>
</evidence>
<proteinExistence type="predicted"/>
<dbReference type="EMBL" id="UZAU01000723">
    <property type="status" value="NOT_ANNOTATED_CDS"/>
    <property type="molecule type" value="Genomic_DNA"/>
</dbReference>
<sequence length="1017" mass="116020">MKHLPQGDSISINQRKDIAGSPSSKNNHEDNNGERMIPLINTGSPILTQEDKGKSIITEATGCNLKCQHLYSKENGNLGSRLNMTKMNESSYEAQRSGIWSKVEPNITGNKHKLSETAVLSTDQQSLLVIPQLNQEYLFDVPIEFVNNQGVFKRQEGQSKRRKVVPKRNKNKKGNCYIETTLRDSTVEGTTEDAKEISVINDLTLAMNIEAAHSARLVDAKGKSGGLALLWSHDYRVQIKSFTISHIDALVENNLGFTWRFTGFYGSPDPGGRVESWKLLNRLKNMFYGAWVCGGDFNEITNSKEKQGGGPKPDYLMKNFRLAISNCLLKEIKTDDDGFTWCNGRTANLVFEKLDRILCNSDWNKKFKKNKVTLLNWWNSDHRPLLLQAHFENKDEAFTKKWGTRFHFEQAWAETEECHKIIEEVWREADTIQPITKLTRKINRCGEKLKSWNTQQKKVSAARTKDIKDQLGSLANSVKVEDWIVKNRLEQDLNCLEAKHEMYWKQRSQALWLKHGDKNTKYFHFKASNRRKKNTIEGLYDANQQWKTKTKDLELIATSYFQQLFTTSNKGIELEDTLRRCVPNRKLCKLKEQGGMGFRNMEDFNKALLAKQGWKILTYPDCLLSKILKALYFPKESFLVAKPGHYGSSIWSSILWGRDLLQQGMRWCVGDGSQIRINEDPWIPRSYPFKLRGKVLIPPETTIDTLLFPNGSWKENDIRKGFHHEDIPWVLGITPLINNPDWITWSMTPNGIYSVASGYKIRFKNPDIAECSNLSKVKSWWKLIWGSHLTPKMKNFVWRVYNKWIPTKVELHKRGMALDTCCDLCKFQDEDICHALWQCPKNLLTVPATKQITAWQPPPNGVYMINTDASLIFGSPGCGISAVIRDSKGTLVVAATSFLPGCMSVLLAKATTILHGINLARRWSMSNVQVGSDSQTIIKAVSTEATNHTDWGKLVHEIKLLKSSFQSLNFLFFHRDCNKVANSLASWSRLTHKSELWTDLLPNCAAAMLLADVPSVA</sequence>
<dbReference type="SUPFAM" id="SSF53098">
    <property type="entry name" value="Ribonuclease H-like"/>
    <property type="match status" value="1"/>
</dbReference>
<organism evidence="5 6">
    <name type="scientific">Cannabis sativa</name>
    <name type="common">Hemp</name>
    <name type="synonym">Marijuana</name>
    <dbReference type="NCBI Taxonomy" id="3483"/>
    <lineage>
        <taxon>Eukaryota</taxon>
        <taxon>Viridiplantae</taxon>
        <taxon>Streptophyta</taxon>
        <taxon>Embryophyta</taxon>
        <taxon>Tracheophyta</taxon>
        <taxon>Spermatophyta</taxon>
        <taxon>Magnoliopsida</taxon>
        <taxon>eudicotyledons</taxon>
        <taxon>Gunneridae</taxon>
        <taxon>Pentapetalae</taxon>
        <taxon>rosids</taxon>
        <taxon>fabids</taxon>
        <taxon>Rosales</taxon>
        <taxon>Cannabaceae</taxon>
        <taxon>Cannabis</taxon>
    </lineage>
</organism>
<dbReference type="Gene3D" id="3.30.420.10">
    <property type="entry name" value="Ribonuclease H-like superfamily/Ribonuclease H"/>
    <property type="match status" value="1"/>
</dbReference>
<evidence type="ECO:0000259" key="3">
    <source>
        <dbReference type="Pfam" id="PF13456"/>
    </source>
</evidence>
<dbReference type="SUPFAM" id="SSF56219">
    <property type="entry name" value="DNase I-like"/>
    <property type="match status" value="1"/>
</dbReference>
<evidence type="ECO:0000313" key="5">
    <source>
        <dbReference type="EnsemblPlants" id="cds.evm.model.09.466"/>
    </source>
</evidence>
<dbReference type="GO" id="GO:0004523">
    <property type="term" value="F:RNA-DNA hybrid ribonuclease activity"/>
    <property type="evidence" value="ECO:0007669"/>
    <property type="project" value="InterPro"/>
</dbReference>
<dbReference type="GO" id="GO:0003676">
    <property type="term" value="F:nucleic acid binding"/>
    <property type="evidence" value="ECO:0007669"/>
    <property type="project" value="InterPro"/>
</dbReference>
<dbReference type="InterPro" id="IPR002156">
    <property type="entry name" value="RNaseH_domain"/>
</dbReference>
<feature type="domain" description="RNase H type-1" evidence="3">
    <location>
        <begin position="866"/>
        <end position="987"/>
    </location>
</feature>
<dbReference type="InterPro" id="IPR026960">
    <property type="entry name" value="RVT-Znf"/>
</dbReference>
<dbReference type="Pfam" id="PF03372">
    <property type="entry name" value="Exo_endo_phos"/>
    <property type="match status" value="1"/>
</dbReference>
<dbReference type="InterPro" id="IPR036397">
    <property type="entry name" value="RNaseH_sf"/>
</dbReference>
<dbReference type="Gene3D" id="3.60.10.10">
    <property type="entry name" value="Endonuclease/exonuclease/phosphatase"/>
    <property type="match status" value="1"/>
</dbReference>
<feature type="domain" description="Reverse transcriptase zinc-binding" evidence="4">
    <location>
        <begin position="753"/>
        <end position="841"/>
    </location>
</feature>
<dbReference type="Gramene" id="evm.model.09.466">
    <property type="protein sequence ID" value="cds.evm.model.09.466"/>
    <property type="gene ID" value="evm.TU.09.466"/>
</dbReference>
<evidence type="ECO:0000259" key="4">
    <source>
        <dbReference type="Pfam" id="PF13966"/>
    </source>
</evidence>
<reference evidence="5" key="2">
    <citation type="submission" date="2021-03" db="UniProtKB">
        <authorList>
            <consortium name="EnsemblPlants"/>
        </authorList>
    </citation>
    <scope>IDENTIFICATION</scope>
</reference>
<dbReference type="AlphaFoldDB" id="A0A803QGC3"/>
<dbReference type="EnsemblPlants" id="evm.model.09.466">
    <property type="protein sequence ID" value="cds.evm.model.09.466"/>
    <property type="gene ID" value="evm.TU.09.466"/>
</dbReference>
<dbReference type="PANTHER" id="PTHR47074:SF48">
    <property type="entry name" value="POLYNUCLEOTIDYL TRANSFERASE, RIBONUCLEASE H-LIKE SUPERFAMILY PROTEIN"/>
    <property type="match status" value="1"/>
</dbReference>
<accession>A0A803QGC3</accession>
<evidence type="ECO:0000313" key="6">
    <source>
        <dbReference type="Proteomes" id="UP000596661"/>
    </source>
</evidence>
<protein>
    <recommendedName>
        <fullName evidence="7">RNase H type-1 domain-containing protein</fullName>
    </recommendedName>
</protein>
<evidence type="ECO:0008006" key="7">
    <source>
        <dbReference type="Google" id="ProtNLM"/>
    </source>
</evidence>
<dbReference type="InterPro" id="IPR012337">
    <property type="entry name" value="RNaseH-like_sf"/>
</dbReference>
<dbReference type="InterPro" id="IPR036691">
    <property type="entry name" value="Endo/exonu/phosph_ase_sf"/>
</dbReference>
<evidence type="ECO:0000256" key="1">
    <source>
        <dbReference type="SAM" id="MobiDB-lite"/>
    </source>
</evidence>
<dbReference type="Pfam" id="PF13456">
    <property type="entry name" value="RVT_3"/>
    <property type="match status" value="1"/>
</dbReference>
<feature type="domain" description="Endonuclease/exonuclease/phosphatase" evidence="2">
    <location>
        <begin position="218"/>
        <end position="365"/>
    </location>
</feature>
<dbReference type="InterPro" id="IPR005135">
    <property type="entry name" value="Endo/exonuclease/phosphatase"/>
</dbReference>
<dbReference type="InterPro" id="IPR044730">
    <property type="entry name" value="RNase_H-like_dom_plant"/>
</dbReference>
<dbReference type="Proteomes" id="UP000596661">
    <property type="component" value="Chromosome 9"/>
</dbReference>
<feature type="region of interest" description="Disordered" evidence="1">
    <location>
        <begin position="1"/>
        <end position="46"/>
    </location>
</feature>
<dbReference type="PANTHER" id="PTHR47074">
    <property type="entry name" value="BNAC02G40300D PROTEIN"/>
    <property type="match status" value="1"/>
</dbReference>
<dbReference type="CDD" id="cd06222">
    <property type="entry name" value="RNase_H_like"/>
    <property type="match status" value="1"/>
</dbReference>
<dbReference type="InterPro" id="IPR052929">
    <property type="entry name" value="RNase_H-like_EbsB-rel"/>
</dbReference>
<dbReference type="Pfam" id="PF13966">
    <property type="entry name" value="zf-RVT"/>
    <property type="match status" value="1"/>
</dbReference>
<name>A0A803QGC3_CANSA</name>